<name>A0A7K0FLG2_9SPHI</name>
<evidence type="ECO:0000259" key="3">
    <source>
        <dbReference type="Pfam" id="PF11127"/>
    </source>
</evidence>
<dbReference type="InterPro" id="IPR047137">
    <property type="entry name" value="ORF3"/>
</dbReference>
<dbReference type="AlphaFoldDB" id="A0A7K0FLG2"/>
<accession>A0A7K0FLG2</accession>
<comment type="similarity">
    <text evidence="1">Belongs to the ribosome association toxin RatA family.</text>
</comment>
<feature type="domain" description="Inner membrane protein YgaP-like transmembrane" evidence="3">
    <location>
        <begin position="65"/>
        <end position="124"/>
    </location>
</feature>
<proteinExistence type="inferred from homology"/>
<dbReference type="CDD" id="cd07817">
    <property type="entry name" value="SRPBCC_8"/>
    <property type="match status" value="1"/>
</dbReference>
<gene>
    <name evidence="4" type="ORF">GJJ64_05595</name>
</gene>
<dbReference type="Proteomes" id="UP000462931">
    <property type="component" value="Unassembled WGS sequence"/>
</dbReference>
<dbReference type="PANTHER" id="PTHR33824:SF7">
    <property type="entry name" value="POLYKETIDE CYCLASE_DEHYDRASE AND LIPID TRANSPORT SUPERFAMILY PROTEIN"/>
    <property type="match status" value="1"/>
</dbReference>
<evidence type="ECO:0000259" key="2">
    <source>
        <dbReference type="Pfam" id="PF03364"/>
    </source>
</evidence>
<dbReference type="Gene3D" id="3.30.530.20">
    <property type="match status" value="1"/>
</dbReference>
<dbReference type="Pfam" id="PF03364">
    <property type="entry name" value="Polyketide_cyc"/>
    <property type="match status" value="1"/>
</dbReference>
<dbReference type="SUPFAM" id="SSF55961">
    <property type="entry name" value="Bet v1-like"/>
    <property type="match status" value="1"/>
</dbReference>
<evidence type="ECO:0000313" key="5">
    <source>
        <dbReference type="Proteomes" id="UP000462931"/>
    </source>
</evidence>
<dbReference type="InterPro" id="IPR021309">
    <property type="entry name" value="YgaP-like_TM"/>
</dbReference>
<dbReference type="InterPro" id="IPR023393">
    <property type="entry name" value="START-like_dom_sf"/>
</dbReference>
<reference evidence="4 5" key="1">
    <citation type="submission" date="2019-11" db="EMBL/GenBank/DDBJ databases">
        <authorList>
            <person name="Cheng Q."/>
            <person name="Yang Z."/>
        </authorList>
    </citation>
    <scope>NUCLEOTIDE SEQUENCE [LARGE SCALE GENOMIC DNA]</scope>
    <source>
        <strain evidence="4 5">HX-22-1</strain>
    </source>
</reference>
<comment type="caution">
    <text evidence="4">The sequence shown here is derived from an EMBL/GenBank/DDBJ whole genome shotgun (WGS) entry which is preliminary data.</text>
</comment>
<evidence type="ECO:0000256" key="1">
    <source>
        <dbReference type="ARBA" id="ARBA00008918"/>
    </source>
</evidence>
<organism evidence="4 5">
    <name type="scientific">Pedobacter puniceum</name>
    <dbReference type="NCBI Taxonomy" id="2666136"/>
    <lineage>
        <taxon>Bacteria</taxon>
        <taxon>Pseudomonadati</taxon>
        <taxon>Bacteroidota</taxon>
        <taxon>Sphingobacteriia</taxon>
        <taxon>Sphingobacteriales</taxon>
        <taxon>Sphingobacteriaceae</taxon>
        <taxon>Pedobacter</taxon>
    </lineage>
</organism>
<evidence type="ECO:0000313" key="4">
    <source>
        <dbReference type="EMBL" id="MRX46652.1"/>
    </source>
</evidence>
<sequence>MVVLISLRLGYIIMLLNRISTVFKFLDVLRHKLWTFHHYLKNTIMKTEQLLHAGYHQPKRKNNFNNVNTAERLLSLAAGGILLAKHYKRALSNPIKVLTGAYLVYRGLSGNCPLYTGLNKNSNETNAINTRVIFTVNKPREEVYRYWRQLENLPFFMSHLQRVDQKNDVQSEWIAKIPGGVGTIKWNAEIVKEIPNELIGWQSVENSSIDNAGKVEFYDAPRGQGTVLKVIFSYHPPAGALGEGVAKLFNPLFKTLLKEDIRAFKQVIEAGEVATIKGQSSGRK</sequence>
<dbReference type="EMBL" id="WKJI01000001">
    <property type="protein sequence ID" value="MRX46652.1"/>
    <property type="molecule type" value="Genomic_DNA"/>
</dbReference>
<feature type="domain" description="Coenzyme Q-binding protein COQ10 START" evidence="2">
    <location>
        <begin position="136"/>
        <end position="249"/>
    </location>
</feature>
<keyword evidence="5" id="KW-1185">Reference proteome</keyword>
<dbReference type="InterPro" id="IPR005031">
    <property type="entry name" value="COQ10_START"/>
</dbReference>
<dbReference type="Pfam" id="PF11127">
    <property type="entry name" value="YgaP-like_TM"/>
    <property type="match status" value="1"/>
</dbReference>
<dbReference type="PANTHER" id="PTHR33824">
    <property type="entry name" value="POLYKETIDE CYCLASE/DEHYDRASE AND LIPID TRANSPORT SUPERFAMILY PROTEIN"/>
    <property type="match status" value="1"/>
</dbReference>
<protein>
    <submittedName>
        <fullName evidence="4">DUF2892 domain-containing protein</fullName>
    </submittedName>
</protein>